<proteinExistence type="predicted"/>
<comment type="caution">
    <text evidence="1">The sequence shown here is derived from an EMBL/GenBank/DDBJ whole genome shotgun (WGS) entry which is preliminary data.</text>
</comment>
<dbReference type="EMBL" id="LWID01000002">
    <property type="protein sequence ID" value="MDG6896401.1"/>
    <property type="molecule type" value="Genomic_DNA"/>
</dbReference>
<gene>
    <name evidence="1" type="ORF">A6A20_12425</name>
</gene>
<dbReference type="InterPro" id="IPR053842">
    <property type="entry name" value="NikA-like"/>
</dbReference>
<protein>
    <submittedName>
        <fullName evidence="1">Relaxosome protein</fullName>
    </submittedName>
</protein>
<organism evidence="1 2">
    <name type="scientific">Volucribacter amazonae</name>
    <dbReference type="NCBI Taxonomy" id="256731"/>
    <lineage>
        <taxon>Bacteria</taxon>
        <taxon>Pseudomonadati</taxon>
        <taxon>Pseudomonadota</taxon>
        <taxon>Gammaproteobacteria</taxon>
        <taxon>Pasteurellales</taxon>
        <taxon>Pasteurellaceae</taxon>
        <taxon>Volucribacter</taxon>
    </lineage>
</organism>
<accession>A0A9X4PF13</accession>
<dbReference type="AlphaFoldDB" id="A0A9X4PF13"/>
<reference evidence="1" key="1">
    <citation type="submission" date="2016-03" db="EMBL/GenBank/DDBJ databases">
        <title>Co-evolution between Pasteurellaceae and their hosts.</title>
        <authorList>
            <person name="Hansen M.J."/>
            <person name="Bojesen A.M."/>
            <person name="Planet P."/>
        </authorList>
    </citation>
    <scope>NUCLEOTIDE SEQUENCE</scope>
    <source>
        <strain evidence="1">146/S8/89</strain>
    </source>
</reference>
<dbReference type="RefSeq" id="WP_279573844.1">
    <property type="nucleotide sequence ID" value="NZ_LWID01000002.1"/>
</dbReference>
<dbReference type="Pfam" id="PF21983">
    <property type="entry name" value="NikA-like"/>
    <property type="match status" value="1"/>
</dbReference>
<dbReference type="Proteomes" id="UP001155500">
    <property type="component" value="Unassembled WGS sequence"/>
</dbReference>
<evidence type="ECO:0000313" key="2">
    <source>
        <dbReference type="Proteomes" id="UP001155500"/>
    </source>
</evidence>
<evidence type="ECO:0000313" key="1">
    <source>
        <dbReference type="EMBL" id="MDG6896401.1"/>
    </source>
</evidence>
<keyword evidence="2" id="KW-1185">Reference proteome</keyword>
<name>A0A9X4PF13_9PAST</name>
<sequence length="115" mass="13418">MKKNKGVVVSFRLTEEEFEPFKELLDKSDKTKSEFFRDIFLSKEKNINITFNELKPFDYYNILRVVNKSGNNLNQIAKSFNSANKSNVISERIYLKGINLLISINSYLKRALNDS</sequence>